<evidence type="ECO:0000256" key="1">
    <source>
        <dbReference type="SAM" id="Phobius"/>
    </source>
</evidence>
<feature type="domain" description="Cytochrome c assembly protein" evidence="2">
    <location>
        <begin position="72"/>
        <end position="262"/>
    </location>
</feature>
<dbReference type="GO" id="GO:0017004">
    <property type="term" value="P:cytochrome complex assembly"/>
    <property type="evidence" value="ECO:0007669"/>
    <property type="project" value="InterPro"/>
</dbReference>
<feature type="transmembrane region" description="Helical" evidence="1">
    <location>
        <begin position="246"/>
        <end position="266"/>
    </location>
</feature>
<dbReference type="Pfam" id="PF01578">
    <property type="entry name" value="Cytochrom_C_asm"/>
    <property type="match status" value="1"/>
</dbReference>
<reference evidence="3 4" key="1">
    <citation type="submission" date="2010-07" db="EMBL/GenBank/DDBJ databases">
        <title>The draft genome of Paenibacillus curdlanolyticus YK9.</title>
        <authorList>
            <consortium name="US DOE Joint Genome Institute (JGI-PGF)"/>
            <person name="Lucas S."/>
            <person name="Copeland A."/>
            <person name="Lapidus A."/>
            <person name="Cheng J.-F."/>
            <person name="Bruce D."/>
            <person name="Goodwin L."/>
            <person name="Pitluck S."/>
            <person name="Land M.L."/>
            <person name="Hauser L."/>
            <person name="Chang Y.-J."/>
            <person name="Jeffries C."/>
            <person name="Anderson I.J."/>
            <person name="Johnson E."/>
            <person name="Loganathan U."/>
            <person name="Mulhopadhyay B."/>
            <person name="Kyrpides N."/>
            <person name="Woyke T.J."/>
        </authorList>
    </citation>
    <scope>NUCLEOTIDE SEQUENCE [LARGE SCALE GENOMIC DNA]</scope>
    <source>
        <strain evidence="3 4">YK9</strain>
    </source>
</reference>
<feature type="transmembrane region" description="Helical" evidence="1">
    <location>
        <begin position="6"/>
        <end position="24"/>
    </location>
</feature>
<dbReference type="RefSeq" id="WP_006039806.1">
    <property type="nucleotide sequence ID" value="NZ_AEDD01000011.1"/>
</dbReference>
<name>E0IDS9_9BACL</name>
<sequence length="270" mass="30672">MVTSNWFYDAMLYVYALSLLFYFSDFVDANRSAKRIGAGLLVFVWALQTGYLVYRLASHLDMSYISGFEYWFVFSWLLVTVSLVISRFFRIEYIVFIVNLIGFAVLTALLLVNPGPSLPAEPFEAARDLLIVHISLMTCAFAALTISAIFAGMYMFLHRKLKKKRWTSPVRRLPSLQLIDLYSFRLVSAGAPLLAMSLSVAIVSIAVEHEWAYLFDWKVIISLAALVLYIVYLVRRKVKGQIGFSAARLNLLSFGTLILNVLLNPISHFH</sequence>
<evidence type="ECO:0000313" key="4">
    <source>
        <dbReference type="Proteomes" id="UP000005387"/>
    </source>
</evidence>
<dbReference type="AlphaFoldDB" id="E0IDS9"/>
<organism evidence="3 4">
    <name type="scientific">Paenibacillus curdlanolyticus YK9</name>
    <dbReference type="NCBI Taxonomy" id="717606"/>
    <lineage>
        <taxon>Bacteria</taxon>
        <taxon>Bacillati</taxon>
        <taxon>Bacillota</taxon>
        <taxon>Bacilli</taxon>
        <taxon>Bacillales</taxon>
        <taxon>Paenibacillaceae</taxon>
        <taxon>Paenibacillus</taxon>
    </lineage>
</organism>
<dbReference type="EMBL" id="AEDD01000011">
    <property type="protein sequence ID" value="EFM09283.1"/>
    <property type="molecule type" value="Genomic_DNA"/>
</dbReference>
<evidence type="ECO:0000259" key="2">
    <source>
        <dbReference type="Pfam" id="PF01578"/>
    </source>
</evidence>
<accession>E0IDS9</accession>
<dbReference type="GO" id="GO:0020037">
    <property type="term" value="F:heme binding"/>
    <property type="evidence" value="ECO:0007669"/>
    <property type="project" value="InterPro"/>
</dbReference>
<feature type="transmembrane region" description="Helical" evidence="1">
    <location>
        <begin position="36"/>
        <end position="56"/>
    </location>
</feature>
<dbReference type="PANTHER" id="PTHR38034">
    <property type="entry name" value="INNER MEMBRANE PROTEIN YPJD"/>
    <property type="match status" value="1"/>
</dbReference>
<feature type="transmembrane region" description="Helical" evidence="1">
    <location>
        <begin position="68"/>
        <end position="86"/>
    </location>
</feature>
<feature type="transmembrane region" description="Helical" evidence="1">
    <location>
        <begin position="132"/>
        <end position="157"/>
    </location>
</feature>
<dbReference type="Proteomes" id="UP000005387">
    <property type="component" value="Unassembled WGS sequence"/>
</dbReference>
<keyword evidence="1" id="KW-0472">Membrane</keyword>
<feature type="transmembrane region" description="Helical" evidence="1">
    <location>
        <begin position="211"/>
        <end position="234"/>
    </location>
</feature>
<keyword evidence="1" id="KW-1133">Transmembrane helix</keyword>
<feature type="transmembrane region" description="Helical" evidence="1">
    <location>
        <begin position="178"/>
        <end position="205"/>
    </location>
</feature>
<proteinExistence type="predicted"/>
<keyword evidence="4" id="KW-1185">Reference proteome</keyword>
<keyword evidence="1" id="KW-0812">Transmembrane</keyword>
<gene>
    <name evidence="3" type="ORF">PaecuDRAFT_3820</name>
</gene>
<dbReference type="InterPro" id="IPR002541">
    <property type="entry name" value="Cyt_c_assembly"/>
</dbReference>
<dbReference type="OrthoDB" id="2417400at2"/>
<evidence type="ECO:0000313" key="3">
    <source>
        <dbReference type="EMBL" id="EFM09283.1"/>
    </source>
</evidence>
<protein>
    <submittedName>
        <fullName evidence="3">Cytochrome c assembly protein</fullName>
    </submittedName>
</protein>
<dbReference type="eggNOG" id="COG0755">
    <property type="taxonomic scope" value="Bacteria"/>
</dbReference>
<feature type="transmembrane region" description="Helical" evidence="1">
    <location>
        <begin position="93"/>
        <end position="112"/>
    </location>
</feature>
<dbReference type="STRING" id="717606.PaecuDRAFT_3820"/>
<dbReference type="PANTHER" id="PTHR38034:SF1">
    <property type="entry name" value="INNER MEMBRANE PROTEIN YPJD"/>
    <property type="match status" value="1"/>
</dbReference>
<dbReference type="InterPro" id="IPR052372">
    <property type="entry name" value="YpjD/HemX"/>
</dbReference>